<evidence type="ECO:0000313" key="1">
    <source>
        <dbReference type="EMBL" id="MCM1983244.1"/>
    </source>
</evidence>
<name>A0ABD4T3J0_9CYAN</name>
<organism evidence="1 2">
    <name type="scientific">Lyngbya confervoides BDU141951</name>
    <dbReference type="NCBI Taxonomy" id="1574623"/>
    <lineage>
        <taxon>Bacteria</taxon>
        <taxon>Bacillati</taxon>
        <taxon>Cyanobacteriota</taxon>
        <taxon>Cyanophyceae</taxon>
        <taxon>Oscillatoriophycideae</taxon>
        <taxon>Oscillatoriales</taxon>
        <taxon>Microcoleaceae</taxon>
        <taxon>Lyngbya</taxon>
    </lineage>
</organism>
<dbReference type="InterPro" id="IPR021373">
    <property type="entry name" value="DUF2993"/>
</dbReference>
<dbReference type="Pfam" id="PF11209">
    <property type="entry name" value="LmeA"/>
    <property type="match status" value="1"/>
</dbReference>
<dbReference type="EMBL" id="JTHE03000059">
    <property type="protein sequence ID" value="MCM1983244.1"/>
    <property type="molecule type" value="Genomic_DNA"/>
</dbReference>
<reference evidence="1 2" key="1">
    <citation type="journal article" date="2015" name="Genome Announc.">
        <title>Draft Genome Sequence of Filamentous Marine Cyanobacterium Lyngbya confervoides Strain BDU141951.</title>
        <authorList>
            <person name="Chandrababunaidu M.M."/>
            <person name="Sen D."/>
            <person name="Tripathy S."/>
        </authorList>
    </citation>
    <scope>NUCLEOTIDE SEQUENCE [LARGE SCALE GENOMIC DNA]</scope>
    <source>
        <strain evidence="1 2">BDU141951</strain>
    </source>
</reference>
<comment type="caution">
    <text evidence="1">The sequence shown here is derived from an EMBL/GenBank/DDBJ whole genome shotgun (WGS) entry which is preliminary data.</text>
</comment>
<gene>
    <name evidence="1" type="ORF">QQ91_0010470</name>
</gene>
<dbReference type="AlphaFoldDB" id="A0ABD4T3J0"/>
<proteinExistence type="predicted"/>
<sequence>MMSAVLGSLPFPGQGGDRVVSKVVSGAIAALFKRTEQLDATVRAEPVAKLLQGSVDGFDFVGKGLQMYNGLRIACMEFYVDAVAIDFSAILSGQVKLRQPTKASMRVVLSQEDLTTSFNTPFVVEKLERLQYQGQPLIFRNTQMSVNEDRSVTLTSQVTHGEEDPMNLDMTAEVDVIDRRKIQFINVKHNGDESAVALGTSLMDHVNSMLDLERFALDGMQLWVDRIRVQTQQIILYGTAQVNQFPSRRS</sequence>
<protein>
    <submittedName>
        <fullName evidence="1">DUF2993 domain-containing protein</fullName>
    </submittedName>
</protein>
<evidence type="ECO:0000313" key="2">
    <source>
        <dbReference type="Proteomes" id="UP000031561"/>
    </source>
</evidence>
<accession>A0ABD4T3J0</accession>
<dbReference type="RefSeq" id="WP_166282189.1">
    <property type="nucleotide sequence ID" value="NZ_JTHE03000059.1"/>
</dbReference>
<keyword evidence="2" id="KW-1185">Reference proteome</keyword>
<dbReference type="Proteomes" id="UP000031561">
    <property type="component" value="Unassembled WGS sequence"/>
</dbReference>